<proteinExistence type="predicted"/>
<reference evidence="3 4" key="1">
    <citation type="submission" date="2019-02" db="EMBL/GenBank/DDBJ databases">
        <title>Bacterial novel species isolated from soil.</title>
        <authorList>
            <person name="Jung H.-Y."/>
        </authorList>
    </citation>
    <scope>NUCLEOTIDE SEQUENCE [LARGE SCALE GENOMIC DNA]</scope>
    <source>
        <strain evidence="3 4">1-3-3-3</strain>
    </source>
</reference>
<evidence type="ECO:0000313" key="4">
    <source>
        <dbReference type="Proteomes" id="UP000294155"/>
    </source>
</evidence>
<dbReference type="AlphaFoldDB" id="A0A4Q5L7Q2"/>
<feature type="domain" description="DUF559" evidence="2">
    <location>
        <begin position="377"/>
        <end position="485"/>
    </location>
</feature>
<feature type="compositionally biased region" description="Pro residues" evidence="1">
    <location>
        <begin position="1"/>
        <end position="16"/>
    </location>
</feature>
<dbReference type="SUPFAM" id="SSF52317">
    <property type="entry name" value="Class I glutamine amidotransferase-like"/>
    <property type="match status" value="1"/>
</dbReference>
<dbReference type="Gene3D" id="3.40.50.880">
    <property type="match status" value="1"/>
</dbReference>
<protein>
    <submittedName>
        <fullName evidence="3">DUF559 domain-containing protein</fullName>
    </submittedName>
</protein>
<evidence type="ECO:0000256" key="1">
    <source>
        <dbReference type="SAM" id="MobiDB-lite"/>
    </source>
</evidence>
<dbReference type="EMBL" id="SEWE01000106">
    <property type="protein sequence ID" value="RYU73169.1"/>
    <property type="molecule type" value="Genomic_DNA"/>
</dbReference>
<dbReference type="InterPro" id="IPR007569">
    <property type="entry name" value="DUF559"/>
</dbReference>
<dbReference type="PANTHER" id="PTHR10099:SF1">
    <property type="entry name" value="PHOSPHORIBOSYLFORMYLGLYCINAMIDINE SYNTHASE"/>
    <property type="match status" value="1"/>
</dbReference>
<dbReference type="Pfam" id="PF13507">
    <property type="entry name" value="GATase_5"/>
    <property type="match status" value="1"/>
</dbReference>
<dbReference type="InterPro" id="IPR011335">
    <property type="entry name" value="Restrct_endonuc-II-like"/>
</dbReference>
<feature type="region of interest" description="Disordered" evidence="1">
    <location>
        <begin position="1"/>
        <end position="61"/>
    </location>
</feature>
<dbReference type="GO" id="GO:0004642">
    <property type="term" value="F:phosphoribosylformylglycinamidine synthase activity"/>
    <property type="evidence" value="ECO:0007669"/>
    <property type="project" value="TreeGrafter"/>
</dbReference>
<dbReference type="Pfam" id="PF04480">
    <property type="entry name" value="DUF559"/>
    <property type="match status" value="1"/>
</dbReference>
<comment type="caution">
    <text evidence="3">The sequence shown here is derived from an EMBL/GenBank/DDBJ whole genome shotgun (WGS) entry which is preliminary data.</text>
</comment>
<dbReference type="SMART" id="SM01211">
    <property type="entry name" value="GATase_5"/>
    <property type="match status" value="1"/>
</dbReference>
<feature type="region of interest" description="Disordered" evidence="1">
    <location>
        <begin position="333"/>
        <end position="363"/>
    </location>
</feature>
<dbReference type="PROSITE" id="PS51273">
    <property type="entry name" value="GATASE_TYPE_1"/>
    <property type="match status" value="1"/>
</dbReference>
<dbReference type="CDD" id="cd01038">
    <property type="entry name" value="Endonuclease_DUF559"/>
    <property type="match status" value="1"/>
</dbReference>
<dbReference type="OrthoDB" id="9804441at2"/>
<dbReference type="RefSeq" id="WP_129923209.1">
    <property type="nucleotide sequence ID" value="NZ_SEWE01000106.1"/>
</dbReference>
<dbReference type="SUPFAM" id="SSF52980">
    <property type="entry name" value="Restriction endonuclease-like"/>
    <property type="match status" value="1"/>
</dbReference>
<dbReference type="GO" id="GO:0005737">
    <property type="term" value="C:cytoplasm"/>
    <property type="evidence" value="ECO:0007669"/>
    <property type="project" value="TreeGrafter"/>
</dbReference>
<dbReference type="Gene3D" id="3.40.960.10">
    <property type="entry name" value="VSR Endonuclease"/>
    <property type="match status" value="1"/>
</dbReference>
<name>A0A4Q5L7Q2_9BACT</name>
<evidence type="ECO:0000259" key="2">
    <source>
        <dbReference type="Pfam" id="PF04480"/>
    </source>
</evidence>
<dbReference type="GO" id="GO:0006164">
    <property type="term" value="P:purine nucleotide biosynthetic process"/>
    <property type="evidence" value="ECO:0007669"/>
    <property type="project" value="TreeGrafter"/>
</dbReference>
<keyword evidence="4" id="KW-1185">Reference proteome</keyword>
<dbReference type="Proteomes" id="UP000294155">
    <property type="component" value="Unassembled WGS sequence"/>
</dbReference>
<gene>
    <name evidence="3" type="ORF">EWM57_20765</name>
</gene>
<sequence length="492" mass="53780">MEQPPQLPDQHTPPRPQPEDPGYEVTDAAGRIQLPGFKSVDPGHESAEPLPAAGQTPNSTRQKRVKALILTGFGINCEEEFAAAYTLAGAEATIVHLNQVLHGEVSIHDFDILNFPGGFSFGDDLGSGVVLAGKLRYRRNAAGRTLLDDIKDFIANGKFVLGICNGFQVLVKLGLLPNLSGAVTPEVTLTHNASGRYEDRWVTLKVNPESNSPFLKGLDTLEVPVRHGEGRLIIKDAATLAAIEEQGLNCLSYADFDGSPTDVYPHNPNGAALNCAGLTDPTGQVFGLMPHPEAFLSLYNHPDWARRKRATPSISEEGDGLKLFRNIVEHVASLPHPPTPSPGGEGEPDGRAAAGEAQQEIGSRPRLTADKKLWYERLKTFSGQMRRESTPAEDALWQALRNRQLNDAKFRRQHVIGRFIVDFICTQHNLIVEVDGEVHDEAGQAKYDTGRTYELEGVGYHVLRFTNGQVLHHLPTVLQKISAALLLHSIKN</sequence>
<dbReference type="InterPro" id="IPR029062">
    <property type="entry name" value="Class_I_gatase-like"/>
</dbReference>
<dbReference type="InterPro" id="IPR047216">
    <property type="entry name" value="Endonuclease_DUF559_bact"/>
</dbReference>
<organism evidence="3 4">
    <name type="scientific">Hymenobacter persicinus</name>
    <dbReference type="NCBI Taxonomy" id="2025506"/>
    <lineage>
        <taxon>Bacteria</taxon>
        <taxon>Pseudomonadati</taxon>
        <taxon>Bacteroidota</taxon>
        <taxon>Cytophagia</taxon>
        <taxon>Cytophagales</taxon>
        <taxon>Hymenobacteraceae</taxon>
        <taxon>Hymenobacter</taxon>
    </lineage>
</organism>
<evidence type="ECO:0000313" key="3">
    <source>
        <dbReference type="EMBL" id="RYU73169.1"/>
    </source>
</evidence>
<dbReference type="PANTHER" id="PTHR10099">
    <property type="entry name" value="PHOSPHORIBOSYLFORMYLGLYCINAMIDINE SYNTHASE"/>
    <property type="match status" value="1"/>
</dbReference>
<accession>A0A4Q5L7Q2</accession>